<evidence type="ECO:0000256" key="4">
    <source>
        <dbReference type="ARBA" id="ARBA00023163"/>
    </source>
</evidence>
<keyword evidence="2" id="KW-0805">Transcription regulation</keyword>
<keyword evidence="10" id="KW-1185">Reference proteome</keyword>
<dbReference type="AlphaFoldDB" id="A0A495XLB9"/>
<dbReference type="PROSITE" id="PS50110">
    <property type="entry name" value="RESPONSE_REGULATORY"/>
    <property type="match status" value="1"/>
</dbReference>
<dbReference type="SMART" id="SM00421">
    <property type="entry name" value="HTH_LUXR"/>
    <property type="match status" value="1"/>
</dbReference>
<dbReference type="Gene3D" id="3.40.50.2300">
    <property type="match status" value="1"/>
</dbReference>
<evidence type="ECO:0000313" key="9">
    <source>
        <dbReference type="EMBL" id="RKT73233.1"/>
    </source>
</evidence>
<accession>A0A495XLB9</accession>
<dbReference type="Pfam" id="PF00072">
    <property type="entry name" value="Response_reg"/>
    <property type="match status" value="1"/>
</dbReference>
<organism evidence="9 10">
    <name type="scientific">Saccharothrix variisporea</name>
    <dbReference type="NCBI Taxonomy" id="543527"/>
    <lineage>
        <taxon>Bacteria</taxon>
        <taxon>Bacillati</taxon>
        <taxon>Actinomycetota</taxon>
        <taxon>Actinomycetes</taxon>
        <taxon>Pseudonocardiales</taxon>
        <taxon>Pseudonocardiaceae</taxon>
        <taxon>Saccharothrix</taxon>
    </lineage>
</organism>
<dbReference type="GO" id="GO:0006355">
    <property type="term" value="P:regulation of DNA-templated transcription"/>
    <property type="evidence" value="ECO:0007669"/>
    <property type="project" value="InterPro"/>
</dbReference>
<keyword evidence="3" id="KW-0238">DNA-binding</keyword>
<name>A0A495XLB9_9PSEU</name>
<gene>
    <name evidence="9" type="ORF">DFJ66_6562</name>
</gene>
<dbReference type="EMBL" id="RBXR01000001">
    <property type="protein sequence ID" value="RKT73233.1"/>
    <property type="molecule type" value="Genomic_DNA"/>
</dbReference>
<dbReference type="PROSITE" id="PS50043">
    <property type="entry name" value="HTH_LUXR_2"/>
    <property type="match status" value="1"/>
</dbReference>
<dbReference type="GO" id="GO:0000160">
    <property type="term" value="P:phosphorelay signal transduction system"/>
    <property type="evidence" value="ECO:0007669"/>
    <property type="project" value="InterPro"/>
</dbReference>
<dbReference type="Proteomes" id="UP000272729">
    <property type="component" value="Unassembled WGS sequence"/>
</dbReference>
<feature type="domain" description="HTH luxR-type" evidence="7">
    <location>
        <begin position="143"/>
        <end position="208"/>
    </location>
</feature>
<dbReference type="GO" id="GO:0003677">
    <property type="term" value="F:DNA binding"/>
    <property type="evidence" value="ECO:0007669"/>
    <property type="project" value="UniProtKB-KW"/>
</dbReference>
<keyword evidence="1 5" id="KW-0597">Phosphoprotein</keyword>
<dbReference type="PANTHER" id="PTHR43214">
    <property type="entry name" value="TWO-COMPONENT RESPONSE REGULATOR"/>
    <property type="match status" value="1"/>
</dbReference>
<evidence type="ECO:0000313" key="10">
    <source>
        <dbReference type="Proteomes" id="UP000272729"/>
    </source>
</evidence>
<sequence length="230" mass="24325">MIRTLVADDQAPVRWALRLVLDAEPDIEVVAEAGDGAEAVAKARHGVDVVVLDLRMPRLDGLTALRRIAESVNPPPAAVALTTFDTDEYLFGALRAGAAGFVLKDSDPALLVDAVRLAASGQGLIDPKVTRRAIRRFARPAPRTAAPDPLTPREREVLRHVARGLGNAEIAEALHIGEGTVKTHVARVLAKLGLRTRVHLVIHAYENGLLSPGTPDPAAPSGRPSTTASG</sequence>
<evidence type="ECO:0000259" key="7">
    <source>
        <dbReference type="PROSITE" id="PS50043"/>
    </source>
</evidence>
<dbReference type="CDD" id="cd06170">
    <property type="entry name" value="LuxR_C_like"/>
    <property type="match status" value="1"/>
</dbReference>
<keyword evidence="4" id="KW-0804">Transcription</keyword>
<feature type="modified residue" description="4-aspartylphosphate" evidence="5">
    <location>
        <position position="53"/>
    </location>
</feature>
<dbReference type="InterPro" id="IPR000792">
    <property type="entry name" value="Tscrpt_reg_LuxR_C"/>
</dbReference>
<protein>
    <submittedName>
        <fullName evidence="9">LuxR family two component transcriptional regulator</fullName>
    </submittedName>
</protein>
<dbReference type="PRINTS" id="PR00038">
    <property type="entry name" value="HTHLUXR"/>
</dbReference>
<comment type="caution">
    <text evidence="9">The sequence shown here is derived from an EMBL/GenBank/DDBJ whole genome shotgun (WGS) entry which is preliminary data.</text>
</comment>
<dbReference type="InterPro" id="IPR016032">
    <property type="entry name" value="Sig_transdc_resp-reg_C-effctor"/>
</dbReference>
<proteinExistence type="predicted"/>
<dbReference type="SMART" id="SM00448">
    <property type="entry name" value="REC"/>
    <property type="match status" value="1"/>
</dbReference>
<feature type="region of interest" description="Disordered" evidence="6">
    <location>
        <begin position="209"/>
        <end position="230"/>
    </location>
</feature>
<dbReference type="OrthoDB" id="9808843at2"/>
<reference evidence="9 10" key="1">
    <citation type="submission" date="2018-10" db="EMBL/GenBank/DDBJ databases">
        <title>Sequencing the genomes of 1000 actinobacteria strains.</title>
        <authorList>
            <person name="Klenk H.-P."/>
        </authorList>
    </citation>
    <scope>NUCLEOTIDE SEQUENCE [LARGE SCALE GENOMIC DNA]</scope>
    <source>
        <strain evidence="9 10">DSM 43911</strain>
    </source>
</reference>
<dbReference type="PANTHER" id="PTHR43214:SF24">
    <property type="entry name" value="TRANSCRIPTIONAL REGULATORY PROTEIN NARL-RELATED"/>
    <property type="match status" value="1"/>
</dbReference>
<dbReference type="Pfam" id="PF00196">
    <property type="entry name" value="GerE"/>
    <property type="match status" value="1"/>
</dbReference>
<evidence type="ECO:0000256" key="3">
    <source>
        <dbReference type="ARBA" id="ARBA00023125"/>
    </source>
</evidence>
<dbReference type="SUPFAM" id="SSF46894">
    <property type="entry name" value="C-terminal effector domain of the bipartite response regulators"/>
    <property type="match status" value="1"/>
</dbReference>
<dbReference type="PROSITE" id="PS00622">
    <property type="entry name" value="HTH_LUXR_1"/>
    <property type="match status" value="1"/>
</dbReference>
<dbReference type="CDD" id="cd17535">
    <property type="entry name" value="REC_NarL-like"/>
    <property type="match status" value="1"/>
</dbReference>
<dbReference type="InterPro" id="IPR058245">
    <property type="entry name" value="NreC/VraR/RcsB-like_REC"/>
</dbReference>
<evidence type="ECO:0000256" key="6">
    <source>
        <dbReference type="SAM" id="MobiDB-lite"/>
    </source>
</evidence>
<dbReference type="SUPFAM" id="SSF52172">
    <property type="entry name" value="CheY-like"/>
    <property type="match status" value="1"/>
</dbReference>
<dbReference type="InterPro" id="IPR011006">
    <property type="entry name" value="CheY-like_superfamily"/>
</dbReference>
<evidence type="ECO:0000259" key="8">
    <source>
        <dbReference type="PROSITE" id="PS50110"/>
    </source>
</evidence>
<evidence type="ECO:0000256" key="1">
    <source>
        <dbReference type="ARBA" id="ARBA00022553"/>
    </source>
</evidence>
<feature type="domain" description="Response regulatory" evidence="8">
    <location>
        <begin position="3"/>
        <end position="119"/>
    </location>
</feature>
<evidence type="ECO:0000256" key="2">
    <source>
        <dbReference type="ARBA" id="ARBA00023015"/>
    </source>
</evidence>
<dbReference type="InterPro" id="IPR001789">
    <property type="entry name" value="Sig_transdc_resp-reg_receiver"/>
</dbReference>
<dbReference type="RefSeq" id="WP_121226856.1">
    <property type="nucleotide sequence ID" value="NZ_JBIUBA010000031.1"/>
</dbReference>
<dbReference type="InterPro" id="IPR039420">
    <property type="entry name" value="WalR-like"/>
</dbReference>
<evidence type="ECO:0000256" key="5">
    <source>
        <dbReference type="PROSITE-ProRule" id="PRU00169"/>
    </source>
</evidence>